<dbReference type="NCBIfam" id="TIGR00756">
    <property type="entry name" value="PPR"/>
    <property type="match status" value="2"/>
</dbReference>
<evidence type="ECO:0000313" key="3">
    <source>
        <dbReference type="EMBL" id="KAE7998918.1"/>
    </source>
</evidence>
<feature type="repeat" description="PPR" evidence="2">
    <location>
        <begin position="174"/>
        <end position="208"/>
    </location>
</feature>
<evidence type="ECO:0000313" key="4">
    <source>
        <dbReference type="Proteomes" id="UP000327013"/>
    </source>
</evidence>
<evidence type="ECO:0000256" key="1">
    <source>
        <dbReference type="ARBA" id="ARBA00022737"/>
    </source>
</evidence>
<keyword evidence="1" id="KW-0677">Repeat</keyword>
<dbReference type="Pfam" id="PF01535">
    <property type="entry name" value="PPR"/>
    <property type="match status" value="1"/>
</dbReference>
<protein>
    <recommendedName>
        <fullName evidence="5">Pentacotripeptide-repeat region of PRORP domain-containing protein</fullName>
    </recommendedName>
</protein>
<feature type="repeat" description="PPR" evidence="2">
    <location>
        <begin position="139"/>
        <end position="173"/>
    </location>
</feature>
<dbReference type="InterPro" id="IPR002885">
    <property type="entry name" value="PPR_rpt"/>
</dbReference>
<evidence type="ECO:0000256" key="2">
    <source>
        <dbReference type="PROSITE-ProRule" id="PRU00708"/>
    </source>
</evidence>
<reference evidence="3 4" key="1">
    <citation type="submission" date="2019-06" db="EMBL/GenBank/DDBJ databases">
        <title>A chromosomal-level reference genome of Carpinus fangiana (Coryloideae, Betulaceae).</title>
        <authorList>
            <person name="Yang X."/>
            <person name="Wang Z."/>
            <person name="Zhang L."/>
            <person name="Hao G."/>
            <person name="Liu J."/>
            <person name="Yang Y."/>
        </authorList>
    </citation>
    <scope>NUCLEOTIDE SEQUENCE [LARGE SCALE GENOMIC DNA]</scope>
    <source>
        <strain evidence="3">Cfa_2016G</strain>
        <tissue evidence="3">Leaf</tissue>
    </source>
</reference>
<accession>A0A5N6QHX0</accession>
<dbReference type="Pfam" id="PF13041">
    <property type="entry name" value="PPR_2"/>
    <property type="match status" value="2"/>
</dbReference>
<name>A0A5N6QHX0_9ROSI</name>
<dbReference type="InterPro" id="IPR044175">
    <property type="entry name" value="At5g66631-like"/>
</dbReference>
<dbReference type="Proteomes" id="UP000327013">
    <property type="component" value="Chromosome 1"/>
</dbReference>
<dbReference type="PANTHER" id="PTHR47913">
    <property type="entry name" value="OS01G0167750 PROTEIN"/>
    <property type="match status" value="1"/>
</dbReference>
<dbReference type="InterPro" id="IPR011990">
    <property type="entry name" value="TPR-like_helical_dom_sf"/>
</dbReference>
<organism evidence="3 4">
    <name type="scientific">Carpinus fangiana</name>
    <dbReference type="NCBI Taxonomy" id="176857"/>
    <lineage>
        <taxon>Eukaryota</taxon>
        <taxon>Viridiplantae</taxon>
        <taxon>Streptophyta</taxon>
        <taxon>Embryophyta</taxon>
        <taxon>Tracheophyta</taxon>
        <taxon>Spermatophyta</taxon>
        <taxon>Magnoliopsida</taxon>
        <taxon>eudicotyledons</taxon>
        <taxon>Gunneridae</taxon>
        <taxon>Pentapetalae</taxon>
        <taxon>rosids</taxon>
        <taxon>fabids</taxon>
        <taxon>Fagales</taxon>
        <taxon>Betulaceae</taxon>
        <taxon>Carpinus</taxon>
    </lineage>
</organism>
<dbReference type="PANTHER" id="PTHR47913:SF1">
    <property type="entry name" value="OS01G0167750 PROTEIN"/>
    <property type="match status" value="1"/>
</dbReference>
<dbReference type="EMBL" id="CM017321">
    <property type="protein sequence ID" value="KAE7998918.1"/>
    <property type="molecule type" value="Genomic_DNA"/>
</dbReference>
<gene>
    <name evidence="3" type="ORF">FH972_003411</name>
</gene>
<dbReference type="Gene3D" id="1.25.40.10">
    <property type="entry name" value="Tetratricopeptide repeat domain"/>
    <property type="match status" value="2"/>
</dbReference>
<dbReference type="PROSITE" id="PS51375">
    <property type="entry name" value="PPR"/>
    <property type="match status" value="3"/>
</dbReference>
<feature type="repeat" description="PPR" evidence="2">
    <location>
        <begin position="461"/>
        <end position="495"/>
    </location>
</feature>
<keyword evidence="4" id="KW-1185">Reference proteome</keyword>
<proteinExistence type="predicted"/>
<sequence length="557" mass="64240">MAPVFQRLIQRRVSLVISKTWMPYEIPLYFQRSQLICSLKHALSTRSVDSALSLVKIIEKVPHFTHSRSSLKALGIALAKFRRFSELKGLINSIRNKEFPGVSTESIDMDEFLWHAASGDLDSVLHLWDKTKGHRGRRCVEVYNVLMGIHAKAGNNSKAVKVFYKMMEENAAPNSRTYATMIEHLVSSGKLDSAIEVFRILPRMRIRRSSRMYAALLKGFVDARRIEDVSDLRKEMQIDGVLLPLRQCSDKEGEDDDEDEDEEDRGDVELASKIKFDLEALSALDDANLAWTSSLVCKILWRMMSNNKVEDIWAFYCWLGSKPGRFTHDAYTASTMLKILAMRWTSEWDAEQRNKGFTDNWDGELITKIKEDGISLSYNTLNYIIERRGLRGVIRLFGRAEEICHPLSKFHHMILYSTFMRKVSHRRQLAFPRGPLDLLDEMISRGILPDIPTFTGLMHYFLVKKEIIIRAYLRRGKVDQAFKAFQDMRDSNFMPDAATKAFLVKHLSKKGKLEEVAVVEAGSQEINRLPPLQLHGYVWNVSSFDLERVYNIYFDSF</sequence>
<dbReference type="OrthoDB" id="2112723at2759"/>
<dbReference type="AlphaFoldDB" id="A0A5N6QHX0"/>
<evidence type="ECO:0008006" key="5">
    <source>
        <dbReference type="Google" id="ProtNLM"/>
    </source>
</evidence>